<evidence type="ECO:0000256" key="1">
    <source>
        <dbReference type="SAM" id="MobiDB-lite"/>
    </source>
</evidence>
<evidence type="ECO:0000313" key="3">
    <source>
        <dbReference type="Proteomes" id="UP000031599"/>
    </source>
</evidence>
<name>A0A0C1ZGV8_9BACT</name>
<dbReference type="AlphaFoldDB" id="A0A0C1ZGV8"/>
<dbReference type="Proteomes" id="UP000031599">
    <property type="component" value="Unassembled WGS sequence"/>
</dbReference>
<evidence type="ECO:0000313" key="2">
    <source>
        <dbReference type="EMBL" id="KIG16879.1"/>
    </source>
</evidence>
<dbReference type="EMBL" id="JMCC02000031">
    <property type="protein sequence ID" value="KIG16879.1"/>
    <property type="molecule type" value="Genomic_DNA"/>
</dbReference>
<feature type="region of interest" description="Disordered" evidence="1">
    <location>
        <begin position="139"/>
        <end position="180"/>
    </location>
</feature>
<proteinExistence type="predicted"/>
<comment type="caution">
    <text evidence="2">The sequence shown here is derived from an EMBL/GenBank/DDBJ whole genome shotgun (WGS) entry which is preliminary data.</text>
</comment>
<accession>A0A0C1ZGV8</accession>
<sequence length="180" mass="19845">MPLPQARRAERARYRAFADQLRERGIVDTASATELNQAIDRHAIHSLLDIVPYCPRARVIRLSDYAEHEHDSRAYLEAMHADVASIMPELAFSAFEGCAEADGCGGALDRWFAWVASLEHNGNDYGQYMDGLDEVTAGSGSGGTLGRPRDHRGRTQARATHDRANESCASARPHTRRVVG</sequence>
<reference evidence="2 3" key="1">
    <citation type="submission" date="2014-12" db="EMBL/GenBank/DDBJ databases">
        <title>Genome assembly of Enhygromyxa salina DSM 15201.</title>
        <authorList>
            <person name="Sharma G."/>
            <person name="Subramanian S."/>
        </authorList>
    </citation>
    <scope>NUCLEOTIDE SEQUENCE [LARGE SCALE GENOMIC DNA]</scope>
    <source>
        <strain evidence="2 3">DSM 15201</strain>
    </source>
</reference>
<protein>
    <submittedName>
        <fullName evidence="2">Uncharacterized protein</fullName>
    </submittedName>
</protein>
<organism evidence="2 3">
    <name type="scientific">Enhygromyxa salina</name>
    <dbReference type="NCBI Taxonomy" id="215803"/>
    <lineage>
        <taxon>Bacteria</taxon>
        <taxon>Pseudomonadati</taxon>
        <taxon>Myxococcota</taxon>
        <taxon>Polyangia</taxon>
        <taxon>Nannocystales</taxon>
        <taxon>Nannocystaceae</taxon>
        <taxon>Enhygromyxa</taxon>
    </lineage>
</organism>
<gene>
    <name evidence="2" type="ORF">DB30_04041</name>
</gene>